<gene>
    <name evidence="1" type="ORF">ACFOKF_06735</name>
</gene>
<keyword evidence="1" id="KW-0560">Oxidoreductase</keyword>
<dbReference type="InterPro" id="IPR008775">
    <property type="entry name" value="Phytyl_CoA_dOase-like"/>
</dbReference>
<dbReference type="Gene3D" id="2.60.120.620">
    <property type="entry name" value="q2cbj1_9rhob like domain"/>
    <property type="match status" value="1"/>
</dbReference>
<sequence>MDEGESPLPTDRHQCRKPIMPLTLATHGAHHIPAALPEIAVATIEAALAALPTDRAGQRLASLPALVDMLHPSGAIGRHPAAHLGETAKAVRAIFFDKSEATNWALGWHQDRTIAVQQRIDTPGFGPWTIKSGIQHVAPPQSLLDRMLTLRIHLDPVDADNAPLLIAPGSHRHGRVRESDVAALVPTCGTHACLAQRGDIWLYATPILHASDAATNPRHRRVLQLDYSADPLPGGLQWLGM</sequence>
<dbReference type="Proteomes" id="UP001595681">
    <property type="component" value="Unassembled WGS sequence"/>
</dbReference>
<dbReference type="GO" id="GO:0051213">
    <property type="term" value="F:dioxygenase activity"/>
    <property type="evidence" value="ECO:0007669"/>
    <property type="project" value="UniProtKB-KW"/>
</dbReference>
<protein>
    <submittedName>
        <fullName evidence="1">Phytanoyl-CoA dioxygenase family protein</fullName>
    </submittedName>
</protein>
<reference evidence="2" key="1">
    <citation type="journal article" date="2019" name="Int. J. Syst. Evol. Microbiol.">
        <title>The Global Catalogue of Microorganisms (GCM) 10K type strain sequencing project: providing services to taxonomists for standard genome sequencing and annotation.</title>
        <authorList>
            <consortium name="The Broad Institute Genomics Platform"/>
            <consortium name="The Broad Institute Genome Sequencing Center for Infectious Disease"/>
            <person name="Wu L."/>
            <person name="Ma J."/>
        </authorList>
    </citation>
    <scope>NUCLEOTIDE SEQUENCE [LARGE SCALE GENOMIC DNA]</scope>
    <source>
        <strain evidence="2">CCM 7491</strain>
    </source>
</reference>
<keyword evidence="1" id="KW-0223">Dioxygenase</keyword>
<comment type="caution">
    <text evidence="1">The sequence shown here is derived from an EMBL/GenBank/DDBJ whole genome shotgun (WGS) entry which is preliminary data.</text>
</comment>
<evidence type="ECO:0000313" key="1">
    <source>
        <dbReference type="EMBL" id="MFC3440896.1"/>
    </source>
</evidence>
<accession>A0ABV7ND02</accession>
<dbReference type="SUPFAM" id="SSF51197">
    <property type="entry name" value="Clavaminate synthase-like"/>
    <property type="match status" value="1"/>
</dbReference>
<dbReference type="EMBL" id="JBHRVU010000004">
    <property type="protein sequence ID" value="MFC3440896.1"/>
    <property type="molecule type" value="Genomic_DNA"/>
</dbReference>
<keyword evidence="2" id="KW-1185">Reference proteome</keyword>
<organism evidence="1 2">
    <name type="scientific">Sphingobium rhizovicinum</name>
    <dbReference type="NCBI Taxonomy" id="432308"/>
    <lineage>
        <taxon>Bacteria</taxon>
        <taxon>Pseudomonadati</taxon>
        <taxon>Pseudomonadota</taxon>
        <taxon>Alphaproteobacteria</taxon>
        <taxon>Sphingomonadales</taxon>
        <taxon>Sphingomonadaceae</taxon>
        <taxon>Sphingobium</taxon>
    </lineage>
</organism>
<name>A0ABV7ND02_9SPHN</name>
<dbReference type="Pfam" id="PF05721">
    <property type="entry name" value="PhyH"/>
    <property type="match status" value="1"/>
</dbReference>
<evidence type="ECO:0000313" key="2">
    <source>
        <dbReference type="Proteomes" id="UP001595681"/>
    </source>
</evidence>
<dbReference type="RefSeq" id="WP_380794239.1">
    <property type="nucleotide sequence ID" value="NZ_JBHRVU010000004.1"/>
</dbReference>
<proteinExistence type="predicted"/>